<name>A0A2S6N658_RHOGL</name>
<gene>
    <name evidence="5" type="ORF">CCS01_20235</name>
</gene>
<dbReference type="InterPro" id="IPR036388">
    <property type="entry name" value="WH-like_DNA-bd_sf"/>
</dbReference>
<dbReference type="InterPro" id="IPR039422">
    <property type="entry name" value="MarR/SlyA-like"/>
</dbReference>
<reference evidence="5 6" key="1">
    <citation type="journal article" date="2018" name="Arch. Microbiol.">
        <title>New insights into the metabolic potential of the phototrophic purple bacterium Rhodopila globiformis DSM 161(T) from its draft genome sequence and evidence for a vanadium-dependent nitrogenase.</title>
        <authorList>
            <person name="Imhoff J.F."/>
            <person name="Rahn T."/>
            <person name="Kunzel S."/>
            <person name="Neulinger S.C."/>
        </authorList>
    </citation>
    <scope>NUCLEOTIDE SEQUENCE [LARGE SCALE GENOMIC DNA]</scope>
    <source>
        <strain evidence="5 6">DSM 161</strain>
    </source>
</reference>
<evidence type="ECO:0000256" key="3">
    <source>
        <dbReference type="ARBA" id="ARBA00023163"/>
    </source>
</evidence>
<accession>A0A2S6N658</accession>
<comment type="caution">
    <text evidence="5">The sequence shown here is derived from an EMBL/GenBank/DDBJ whole genome shotgun (WGS) entry which is preliminary data.</text>
</comment>
<dbReference type="SMART" id="SM00347">
    <property type="entry name" value="HTH_MARR"/>
    <property type="match status" value="1"/>
</dbReference>
<dbReference type="RefSeq" id="WP_104520631.1">
    <property type="nucleotide sequence ID" value="NZ_NHRY01000217.1"/>
</dbReference>
<dbReference type="InterPro" id="IPR000835">
    <property type="entry name" value="HTH_MarR-typ"/>
</dbReference>
<keyword evidence="1" id="KW-0805">Transcription regulation</keyword>
<dbReference type="Proteomes" id="UP000239724">
    <property type="component" value="Unassembled WGS sequence"/>
</dbReference>
<dbReference type="EMBL" id="NHRY01000217">
    <property type="protein sequence ID" value="PPQ30088.1"/>
    <property type="molecule type" value="Genomic_DNA"/>
</dbReference>
<dbReference type="InterPro" id="IPR036390">
    <property type="entry name" value="WH_DNA-bd_sf"/>
</dbReference>
<proteinExistence type="predicted"/>
<evidence type="ECO:0000313" key="6">
    <source>
        <dbReference type="Proteomes" id="UP000239724"/>
    </source>
</evidence>
<evidence type="ECO:0000259" key="4">
    <source>
        <dbReference type="PROSITE" id="PS50995"/>
    </source>
</evidence>
<dbReference type="PANTHER" id="PTHR33164">
    <property type="entry name" value="TRANSCRIPTIONAL REGULATOR, MARR FAMILY"/>
    <property type="match status" value="1"/>
</dbReference>
<dbReference type="PROSITE" id="PS50995">
    <property type="entry name" value="HTH_MARR_2"/>
    <property type="match status" value="1"/>
</dbReference>
<evidence type="ECO:0000313" key="5">
    <source>
        <dbReference type="EMBL" id="PPQ30088.1"/>
    </source>
</evidence>
<dbReference type="SUPFAM" id="SSF46785">
    <property type="entry name" value="Winged helix' DNA-binding domain"/>
    <property type="match status" value="1"/>
</dbReference>
<feature type="domain" description="HTH marR-type" evidence="4">
    <location>
        <begin position="8"/>
        <end position="141"/>
    </location>
</feature>
<keyword evidence="6" id="KW-1185">Reference proteome</keyword>
<dbReference type="GO" id="GO:0003700">
    <property type="term" value="F:DNA-binding transcription factor activity"/>
    <property type="evidence" value="ECO:0007669"/>
    <property type="project" value="InterPro"/>
</dbReference>
<protein>
    <recommendedName>
        <fullName evidence="4">HTH marR-type domain-containing protein</fullName>
    </recommendedName>
</protein>
<dbReference type="GO" id="GO:0006950">
    <property type="term" value="P:response to stress"/>
    <property type="evidence" value="ECO:0007669"/>
    <property type="project" value="TreeGrafter"/>
</dbReference>
<evidence type="ECO:0000256" key="1">
    <source>
        <dbReference type="ARBA" id="ARBA00023015"/>
    </source>
</evidence>
<dbReference type="PRINTS" id="PR00598">
    <property type="entry name" value="HTHMARR"/>
</dbReference>
<dbReference type="Gene3D" id="1.10.10.10">
    <property type="entry name" value="Winged helix-like DNA-binding domain superfamily/Winged helix DNA-binding domain"/>
    <property type="match status" value="1"/>
</dbReference>
<evidence type="ECO:0000256" key="2">
    <source>
        <dbReference type="ARBA" id="ARBA00023125"/>
    </source>
</evidence>
<dbReference type="Pfam" id="PF12802">
    <property type="entry name" value="MarR_2"/>
    <property type="match status" value="1"/>
</dbReference>
<dbReference type="PANTHER" id="PTHR33164:SF64">
    <property type="entry name" value="TRANSCRIPTIONAL REGULATOR SLYA"/>
    <property type="match status" value="1"/>
</dbReference>
<dbReference type="GO" id="GO:0003677">
    <property type="term" value="F:DNA binding"/>
    <property type="evidence" value="ECO:0007669"/>
    <property type="project" value="UniProtKB-KW"/>
</dbReference>
<keyword evidence="2" id="KW-0238">DNA-binding</keyword>
<sequence>MNSPPSLQAAVGFEIQVTARAWRRRIDAALADLGLSDAAAWTLVNLMRAGDGVRLVTLSTIMGMEGPSIGRLLDHLSDLGLVDRREDTADRRAKTLHLTEAGVAVCARMETILQQVRAQLLDGISPQDLEAFLRVLRVIQARADRTTERDR</sequence>
<dbReference type="OrthoDB" id="7280837at2"/>
<organism evidence="5 6">
    <name type="scientific">Rhodopila globiformis</name>
    <name type="common">Rhodopseudomonas globiformis</name>
    <dbReference type="NCBI Taxonomy" id="1071"/>
    <lineage>
        <taxon>Bacteria</taxon>
        <taxon>Pseudomonadati</taxon>
        <taxon>Pseudomonadota</taxon>
        <taxon>Alphaproteobacteria</taxon>
        <taxon>Acetobacterales</taxon>
        <taxon>Acetobacteraceae</taxon>
        <taxon>Rhodopila</taxon>
    </lineage>
</organism>
<keyword evidence="3" id="KW-0804">Transcription</keyword>
<dbReference type="AlphaFoldDB" id="A0A2S6N658"/>